<dbReference type="GO" id="GO:0006508">
    <property type="term" value="P:proteolysis"/>
    <property type="evidence" value="ECO:0007669"/>
    <property type="project" value="InterPro"/>
</dbReference>
<dbReference type="Pfam" id="PF00082">
    <property type="entry name" value="Peptidase_S8"/>
    <property type="match status" value="1"/>
</dbReference>
<dbReference type="RefSeq" id="WP_013054762.1">
    <property type="nucleotide sequence ID" value="NC_014014.1"/>
</dbReference>
<dbReference type="CDD" id="cd04847">
    <property type="entry name" value="Peptidases_S8_Subtilisin_like_2"/>
    <property type="match status" value="1"/>
</dbReference>
<evidence type="ECO:0000313" key="3">
    <source>
        <dbReference type="Proteomes" id="UP000001845"/>
    </source>
</evidence>
<dbReference type="HOGENOM" id="CLU_021303_0_0_14"/>
<dbReference type="Gene3D" id="3.40.50.200">
    <property type="entry name" value="Peptidase S8/S53 domain"/>
    <property type="match status" value="1"/>
</dbReference>
<feature type="domain" description="Peptidase S8/S53" evidence="1">
    <location>
        <begin position="270"/>
        <end position="521"/>
    </location>
</feature>
<dbReference type="eggNOG" id="COG1404">
    <property type="taxonomic scope" value="Bacteria"/>
</dbReference>
<reference evidence="3" key="1">
    <citation type="submission" date="2010-03" db="EMBL/GenBank/DDBJ databases">
        <title>The complete genome of Mycoplasma crocodyli MP145.</title>
        <authorList>
            <person name="Glass J.I."/>
            <person name="Durkin A.S."/>
            <person name="Hostetler J."/>
            <person name="Jackson J."/>
            <person name="Johnson J."/>
            <person name="May M.A."/>
            <person name="Paralanov V."/>
            <person name="Radune D."/>
            <person name="Szczypinski B."/>
            <person name="Brown D.R."/>
        </authorList>
    </citation>
    <scope>NUCLEOTIDE SEQUENCE [LARGE SCALE GENOMIC DNA]</scope>
    <source>
        <strain evidence="3">ATCC 51981 / MP145</strain>
    </source>
</reference>
<dbReference type="GO" id="GO:0004252">
    <property type="term" value="F:serine-type endopeptidase activity"/>
    <property type="evidence" value="ECO:0007669"/>
    <property type="project" value="InterPro"/>
</dbReference>
<gene>
    <name evidence="2" type="ordered locus">MCRO_0698</name>
</gene>
<evidence type="ECO:0000313" key="2">
    <source>
        <dbReference type="EMBL" id="ADE19986.1"/>
    </source>
</evidence>
<sequence>MNKKYNSLIVINNSFKREERKFNFEKMLPNNSYLKTERLEIILNNLINVVNYWKTVPINVDPIITVYYNKTTSKSNLISGLFNISNDNIVGSFYQYSELKHAYVYTIPIEKIYCAIDELNKIIDFFKKADITVINNEVLNKIYGKKTKSSSILKPKFKKIIIDVFYIDLIEIKTSVDLDNKINKIITFYNTKRDTKKILNDLGVDLSKIKFLRRDHKTFLAYEDELKLILEKVPFLIGLESQALSDFDELSNSISYNKLNIKIDDPKNEPTIGLLDDDCSNNSYFSKWVDVHNLNNSSSSNQSDHSLVVSSILVDGHRLNPNLNDGCGNFRVRHFSIKPDNSSFNNIDLFNRIRDIVSENRDIKVWNLSFGTSYETSNNSISLGGFEIDKIQIEFDVIFVISGTNKNNLNQEIRIGSPADSINSLVVNSVDKNNRPTSYSRCGKVLHFFTKPDVSYYGGTVDDQQQVVRNGSFDYSFGTSIAAPWISRKVAYLIHTMNFSKEEAKALIIDSAVKWNKLDYETSKYMGHGVVPISINDVIFSKEDEVKIITSGISSSYKTYIDDILIPDIEEKYPYKIKAVMSYFPECSRNMGVDYTNTELNIKFGRLSEPDKIKDISHDPQNSDDDIPLNEKDARMFFSKWENVKVIGEFKERVLPKKTYKAKKWGLQIIKNNRFSKKYDIRFGIVITFKSLTDKIRFDAFFKSLKFLLNAKTIEYEAINEFNLKLEEKINL</sequence>
<dbReference type="Proteomes" id="UP000001845">
    <property type="component" value="Chromosome"/>
</dbReference>
<dbReference type="InterPro" id="IPR000209">
    <property type="entry name" value="Peptidase_S8/S53_dom"/>
</dbReference>
<proteinExistence type="predicted"/>
<keyword evidence="3" id="KW-1185">Reference proteome</keyword>
<dbReference type="EMBL" id="CP001991">
    <property type="protein sequence ID" value="ADE19986.1"/>
    <property type="molecule type" value="Genomic_DNA"/>
</dbReference>
<dbReference type="SUPFAM" id="SSF52743">
    <property type="entry name" value="Subtilisin-like"/>
    <property type="match status" value="1"/>
</dbReference>
<name>D5E6A6_MYCCM</name>
<reference key="2">
    <citation type="submission" date="2010-03" db="EMBL/GenBank/DDBJ databases">
        <authorList>
            <person name="Ma Z."/>
            <person name="Wang X."/>
            <person name="Liu H."/>
        </authorList>
    </citation>
    <scope>NUCLEOTIDE SEQUENCE</scope>
    <source>
        <strain>MP145</strain>
    </source>
</reference>
<dbReference type="OrthoDB" id="9759014at2"/>
<organism evidence="2 3">
    <name type="scientific">Mycoplasma crocodyli (strain ATCC 51981 / MP145)</name>
    <dbReference type="NCBI Taxonomy" id="512564"/>
    <lineage>
        <taxon>Bacteria</taxon>
        <taxon>Bacillati</taxon>
        <taxon>Mycoplasmatota</taxon>
        <taxon>Mollicutes</taxon>
        <taxon>Mycoplasmataceae</taxon>
        <taxon>Mycoplasma</taxon>
    </lineage>
</organism>
<dbReference type="KEGG" id="mcd:MCRO_0698"/>
<dbReference type="InterPro" id="IPR034074">
    <property type="entry name" value="Y4bN_pept_dom"/>
</dbReference>
<dbReference type="STRING" id="512564.MCRO_0698"/>
<evidence type="ECO:0000259" key="1">
    <source>
        <dbReference type="Pfam" id="PF00082"/>
    </source>
</evidence>
<reference evidence="2 3" key="3">
    <citation type="journal article" date="2011" name="J. Bacteriol.">
        <title>Genome sequences of Mycoplasma alligatoris A21JP2T and Mycoplasma crocodyli MP145T.</title>
        <authorList>
            <person name="Brown D.R."/>
            <person name="Farmerie W.G."/>
            <person name="May M."/>
            <person name="Benders G.A."/>
            <person name="Durkin A.S."/>
            <person name="Hlavinka K."/>
            <person name="Hostetler J."/>
            <person name="Jackson J."/>
            <person name="Johnson J."/>
            <person name="Miller R.H."/>
            <person name="Paralanov V."/>
            <person name="Radune D."/>
            <person name="Szczypinski B."/>
            <person name="Glass J.I."/>
        </authorList>
    </citation>
    <scope>NUCLEOTIDE SEQUENCE [LARGE SCALE GENOMIC DNA]</scope>
    <source>
        <strain evidence="3">ATCC 51981 / MP145</strain>
    </source>
</reference>
<dbReference type="InterPro" id="IPR036852">
    <property type="entry name" value="Peptidase_S8/S53_dom_sf"/>
</dbReference>
<protein>
    <recommendedName>
        <fullName evidence="1">Peptidase S8/S53 domain-containing protein</fullName>
    </recommendedName>
</protein>
<accession>D5E6A6</accession>
<dbReference type="AlphaFoldDB" id="D5E6A6"/>